<evidence type="ECO:0000313" key="1">
    <source>
        <dbReference type="EMBL" id="KIK12461.1"/>
    </source>
</evidence>
<reference evidence="2" key="2">
    <citation type="submission" date="2015-01" db="EMBL/GenBank/DDBJ databases">
        <title>Evolutionary Origins and Diversification of the Mycorrhizal Mutualists.</title>
        <authorList>
            <consortium name="DOE Joint Genome Institute"/>
            <consortium name="Mycorrhizal Genomics Consortium"/>
            <person name="Kohler A."/>
            <person name="Kuo A."/>
            <person name="Nagy L.G."/>
            <person name="Floudas D."/>
            <person name="Copeland A."/>
            <person name="Barry K.W."/>
            <person name="Cichocki N."/>
            <person name="Veneault-Fourrey C."/>
            <person name="LaButti K."/>
            <person name="Lindquist E.A."/>
            <person name="Lipzen A."/>
            <person name="Lundell T."/>
            <person name="Morin E."/>
            <person name="Murat C."/>
            <person name="Riley R."/>
            <person name="Ohm R."/>
            <person name="Sun H."/>
            <person name="Tunlid A."/>
            <person name="Henrissat B."/>
            <person name="Grigoriev I.V."/>
            <person name="Hibbett D.S."/>
            <person name="Martin F."/>
        </authorList>
    </citation>
    <scope>NUCLEOTIDE SEQUENCE [LARGE SCALE GENOMIC DNA]</scope>
    <source>
        <strain evidence="2">441</strain>
    </source>
</reference>
<dbReference type="Proteomes" id="UP000054018">
    <property type="component" value="Unassembled WGS sequence"/>
</dbReference>
<dbReference type="OrthoDB" id="2690041at2759"/>
<organism evidence="1 2">
    <name type="scientific">Pisolithus microcarpus 441</name>
    <dbReference type="NCBI Taxonomy" id="765257"/>
    <lineage>
        <taxon>Eukaryota</taxon>
        <taxon>Fungi</taxon>
        <taxon>Dikarya</taxon>
        <taxon>Basidiomycota</taxon>
        <taxon>Agaricomycotina</taxon>
        <taxon>Agaricomycetes</taxon>
        <taxon>Agaricomycetidae</taxon>
        <taxon>Boletales</taxon>
        <taxon>Sclerodermatineae</taxon>
        <taxon>Pisolithaceae</taxon>
        <taxon>Pisolithus</taxon>
    </lineage>
</organism>
<keyword evidence="2" id="KW-1185">Reference proteome</keyword>
<sequence>MLCHALDLRKDIDWFIWHISLQEHDADKHHKIMELELTDTKWECVQHLL</sequence>
<dbReference type="AlphaFoldDB" id="A0A0C9Y687"/>
<dbReference type="HOGENOM" id="CLU_3143627_0_0_1"/>
<dbReference type="EMBL" id="KN834080">
    <property type="protein sequence ID" value="KIK12461.1"/>
    <property type="molecule type" value="Genomic_DNA"/>
</dbReference>
<gene>
    <name evidence="1" type="ORF">PISMIDRAFT_18724</name>
</gene>
<protein>
    <submittedName>
        <fullName evidence="1">Uncharacterized protein</fullName>
    </submittedName>
</protein>
<evidence type="ECO:0000313" key="2">
    <source>
        <dbReference type="Proteomes" id="UP000054018"/>
    </source>
</evidence>
<accession>A0A0C9Y687</accession>
<reference evidence="1 2" key="1">
    <citation type="submission" date="2014-04" db="EMBL/GenBank/DDBJ databases">
        <authorList>
            <consortium name="DOE Joint Genome Institute"/>
            <person name="Kuo A."/>
            <person name="Kohler A."/>
            <person name="Costa M.D."/>
            <person name="Nagy L.G."/>
            <person name="Floudas D."/>
            <person name="Copeland A."/>
            <person name="Barry K.W."/>
            <person name="Cichocki N."/>
            <person name="Veneault-Fourrey C."/>
            <person name="LaButti K."/>
            <person name="Lindquist E.A."/>
            <person name="Lipzen A."/>
            <person name="Lundell T."/>
            <person name="Morin E."/>
            <person name="Murat C."/>
            <person name="Sun H."/>
            <person name="Tunlid A."/>
            <person name="Henrissat B."/>
            <person name="Grigoriev I.V."/>
            <person name="Hibbett D.S."/>
            <person name="Martin F."/>
            <person name="Nordberg H.P."/>
            <person name="Cantor M.N."/>
            <person name="Hua S.X."/>
        </authorList>
    </citation>
    <scope>NUCLEOTIDE SEQUENCE [LARGE SCALE GENOMIC DNA]</scope>
    <source>
        <strain evidence="1 2">441</strain>
    </source>
</reference>
<proteinExistence type="predicted"/>
<name>A0A0C9Y687_9AGAM</name>